<evidence type="ECO:0000256" key="5">
    <source>
        <dbReference type="ARBA" id="ARBA00022842"/>
    </source>
</evidence>
<evidence type="ECO:0000256" key="3">
    <source>
        <dbReference type="ARBA" id="ARBA00022553"/>
    </source>
</evidence>
<evidence type="ECO:0000256" key="6">
    <source>
        <dbReference type="ARBA" id="ARBA00023235"/>
    </source>
</evidence>
<dbReference type="Gene3D" id="3.40.120.10">
    <property type="entry name" value="Alpha-D-Glucose-1,6-Bisphosphate, subunit A, domain 3"/>
    <property type="match status" value="3"/>
</dbReference>
<keyword evidence="3" id="KW-0597">Phosphoprotein</keyword>
<evidence type="ECO:0000259" key="8">
    <source>
        <dbReference type="Pfam" id="PF02878"/>
    </source>
</evidence>
<evidence type="ECO:0000313" key="11">
    <source>
        <dbReference type="EMBL" id="PIP21442.1"/>
    </source>
</evidence>
<dbReference type="PANTHER" id="PTHR43771">
    <property type="entry name" value="PHOSPHOMANNOMUTASE"/>
    <property type="match status" value="1"/>
</dbReference>
<dbReference type="InterPro" id="IPR005845">
    <property type="entry name" value="A-D-PHexomutase_a/b/a-II"/>
</dbReference>
<keyword evidence="6" id="KW-0413">Isomerase</keyword>
<evidence type="ECO:0000259" key="9">
    <source>
        <dbReference type="Pfam" id="PF02879"/>
    </source>
</evidence>
<dbReference type="GO" id="GO:0005975">
    <property type="term" value="P:carbohydrate metabolic process"/>
    <property type="evidence" value="ECO:0007669"/>
    <property type="project" value="InterPro"/>
</dbReference>
<dbReference type="SUPFAM" id="SSF55957">
    <property type="entry name" value="Phosphoglucomutase, C-terminal domain"/>
    <property type="match status" value="1"/>
</dbReference>
<dbReference type="GO" id="GO:0046872">
    <property type="term" value="F:metal ion binding"/>
    <property type="evidence" value="ECO:0007669"/>
    <property type="project" value="UniProtKB-KW"/>
</dbReference>
<dbReference type="SUPFAM" id="SSF53738">
    <property type="entry name" value="Phosphoglucomutase, first 3 domains"/>
    <property type="match status" value="3"/>
</dbReference>
<dbReference type="InterPro" id="IPR005841">
    <property type="entry name" value="Alpha-D-phosphohexomutase_SF"/>
</dbReference>
<protein>
    <submittedName>
        <fullName evidence="11">Phosphomannomutase</fullName>
    </submittedName>
</protein>
<dbReference type="EMBL" id="PCRM01000039">
    <property type="protein sequence ID" value="PIP21442.1"/>
    <property type="molecule type" value="Genomic_DNA"/>
</dbReference>
<dbReference type="InterPro" id="IPR005843">
    <property type="entry name" value="A-D-PHexomutase_C"/>
</dbReference>
<dbReference type="CDD" id="cd03089">
    <property type="entry name" value="PMM_PGM"/>
    <property type="match status" value="1"/>
</dbReference>
<evidence type="ECO:0000256" key="2">
    <source>
        <dbReference type="ARBA" id="ARBA00010231"/>
    </source>
</evidence>
<dbReference type="Pfam" id="PF02878">
    <property type="entry name" value="PGM_PMM_I"/>
    <property type="match status" value="1"/>
</dbReference>
<organism evidence="11 12">
    <name type="scientific">Candidatus Nealsonbacteria bacterium CG23_combo_of_CG06-09_8_20_14_all_40_13</name>
    <dbReference type="NCBI Taxonomy" id="1974724"/>
    <lineage>
        <taxon>Bacteria</taxon>
        <taxon>Candidatus Nealsoniibacteriota</taxon>
    </lineage>
</organism>
<keyword evidence="4" id="KW-0479">Metal-binding</keyword>
<gene>
    <name evidence="11" type="ORF">COX39_02840</name>
</gene>
<evidence type="ECO:0000313" key="12">
    <source>
        <dbReference type="Proteomes" id="UP000231567"/>
    </source>
</evidence>
<comment type="cofactor">
    <cofactor evidence="1">
        <name>Mg(2+)</name>
        <dbReference type="ChEBI" id="CHEBI:18420"/>
    </cofactor>
</comment>
<sequence length="450" mass="50917">MKIINSIFKAYDIRGVYPTQVNEKVAYLLGRAYADFLKPKKVIVGRDVRAQSATMEKELIRGLLEQGVDVCQIGQITTDMLFFAVGHFGFDGGIAVSASHNAPEYGGFKFVRKQAIPVTGNSGLLDVKAIIQKGKFRKVYKKGKLTSLDIFADYKKFVLSFVKLAKIKPFKVVFNTLNGAMGPVIEQVVKDLPLQMIWIDKKPDPKLRKGEPNPLLPQRRADTIAIIKTHQADFGVSWDGDGDRCFFFDEKGEFVPAPFVTAILMEYIAKEKPGAKVIIDLRAIYPIVQMAQKYGIKLSLVKSGRIFMQQQLRKQNAFMAAEMTAHYFFRDNFYSDNGIIPFLMVLKLLSDKNQKLSKLLADLRKKFFMIDEIKIASPNGEKIISALKAKYIDGQQNDTDGLTVEYPNWRFNLRSSNTEPVLKLNIESTDKTLLSKKQKEIIEISKKMSK</sequence>
<dbReference type="Pfam" id="PF02879">
    <property type="entry name" value="PGM_PMM_II"/>
    <property type="match status" value="1"/>
</dbReference>
<proteinExistence type="inferred from homology"/>
<dbReference type="Gene3D" id="3.30.310.50">
    <property type="entry name" value="Alpha-D-phosphohexomutase, C-terminal domain"/>
    <property type="match status" value="1"/>
</dbReference>
<name>A0A2G9YQN0_9BACT</name>
<dbReference type="InterPro" id="IPR005844">
    <property type="entry name" value="A-D-PHexomutase_a/b/a-I"/>
</dbReference>
<feature type="domain" description="Alpha-D-phosphohexomutase alpha/beta/alpha" evidence="9">
    <location>
        <begin position="153"/>
        <end position="252"/>
    </location>
</feature>
<evidence type="ECO:0000256" key="4">
    <source>
        <dbReference type="ARBA" id="ARBA00022723"/>
    </source>
</evidence>
<feature type="domain" description="Alpha-D-phosphohexomutase alpha/beta/alpha" evidence="8">
    <location>
        <begin position="7"/>
        <end position="136"/>
    </location>
</feature>
<feature type="domain" description="Alpha-D-phosphohexomutase C-terminal" evidence="7">
    <location>
        <begin position="373"/>
        <end position="443"/>
    </location>
</feature>
<accession>A0A2G9YQN0</accession>
<dbReference type="InterPro" id="IPR036900">
    <property type="entry name" value="A-D-PHexomutase_C_sf"/>
</dbReference>
<dbReference type="InterPro" id="IPR016055">
    <property type="entry name" value="A-D-PHexomutase_a/b/a-I/II/III"/>
</dbReference>
<dbReference type="Pfam" id="PF00408">
    <property type="entry name" value="PGM_PMM_IV"/>
    <property type="match status" value="1"/>
</dbReference>
<evidence type="ECO:0000259" key="10">
    <source>
        <dbReference type="Pfam" id="PF02880"/>
    </source>
</evidence>
<comment type="similarity">
    <text evidence="2">Belongs to the phosphohexose mutase family.</text>
</comment>
<reference evidence="11 12" key="1">
    <citation type="submission" date="2017-09" db="EMBL/GenBank/DDBJ databases">
        <title>Depth-based differentiation of microbial function through sediment-hosted aquifers and enrichment of novel symbionts in the deep terrestrial subsurface.</title>
        <authorList>
            <person name="Probst A.J."/>
            <person name="Ladd B."/>
            <person name="Jarett J.K."/>
            <person name="Geller-Mcgrath D.E."/>
            <person name="Sieber C.M."/>
            <person name="Emerson J.B."/>
            <person name="Anantharaman K."/>
            <person name="Thomas B.C."/>
            <person name="Malmstrom R."/>
            <person name="Stieglmeier M."/>
            <person name="Klingl A."/>
            <person name="Woyke T."/>
            <person name="Ryan C.M."/>
            <person name="Banfield J.F."/>
        </authorList>
    </citation>
    <scope>NUCLEOTIDE SEQUENCE [LARGE SCALE GENOMIC DNA]</scope>
    <source>
        <strain evidence="11">CG23_combo_of_CG06-09_8_20_14_all_40_13</strain>
    </source>
</reference>
<dbReference type="InterPro" id="IPR005846">
    <property type="entry name" value="A-D-PHexomutase_a/b/a-III"/>
</dbReference>
<dbReference type="Proteomes" id="UP000231567">
    <property type="component" value="Unassembled WGS sequence"/>
</dbReference>
<feature type="domain" description="Alpha-D-phosphohexomutase alpha/beta/alpha" evidence="10">
    <location>
        <begin position="261"/>
        <end position="366"/>
    </location>
</feature>
<dbReference type="PRINTS" id="PR00509">
    <property type="entry name" value="PGMPMM"/>
</dbReference>
<keyword evidence="5" id="KW-0460">Magnesium</keyword>
<comment type="caution">
    <text evidence="11">The sequence shown here is derived from an EMBL/GenBank/DDBJ whole genome shotgun (WGS) entry which is preliminary data.</text>
</comment>
<dbReference type="PANTHER" id="PTHR43771:SF1">
    <property type="entry name" value="PHOSPHOMANNOMUTASE"/>
    <property type="match status" value="1"/>
</dbReference>
<evidence type="ECO:0000256" key="1">
    <source>
        <dbReference type="ARBA" id="ARBA00001946"/>
    </source>
</evidence>
<dbReference type="Pfam" id="PF02880">
    <property type="entry name" value="PGM_PMM_III"/>
    <property type="match status" value="1"/>
</dbReference>
<dbReference type="AlphaFoldDB" id="A0A2G9YQN0"/>
<evidence type="ECO:0000259" key="7">
    <source>
        <dbReference type="Pfam" id="PF00408"/>
    </source>
</evidence>
<dbReference type="GO" id="GO:0016868">
    <property type="term" value="F:intramolecular phosphotransferase activity"/>
    <property type="evidence" value="ECO:0007669"/>
    <property type="project" value="InterPro"/>
</dbReference>